<evidence type="ECO:0000256" key="5">
    <source>
        <dbReference type="ARBA" id="ARBA00023224"/>
    </source>
</evidence>
<dbReference type="eggNOG" id="KOG0085">
    <property type="taxonomic scope" value="Eukaryota"/>
</dbReference>
<dbReference type="InterPro" id="IPR011025">
    <property type="entry name" value="GproteinA_insert"/>
</dbReference>
<feature type="binding site" evidence="6">
    <location>
        <begin position="153"/>
        <end position="154"/>
    </location>
    <ligand>
        <name>GTP</name>
        <dbReference type="ChEBI" id="CHEBI:37565"/>
    </ligand>
</feature>
<evidence type="ECO:0000256" key="1">
    <source>
        <dbReference type="ARBA" id="ARBA00022723"/>
    </source>
</evidence>
<feature type="binding site" evidence="6">
    <location>
        <begin position="357"/>
        <end position="360"/>
    </location>
    <ligand>
        <name>GTP</name>
        <dbReference type="ChEBI" id="CHEBI:37565"/>
    </ligand>
</feature>
<dbReference type="Ensembl" id="ENSCSAVT00000014555.1">
    <property type="protein sequence ID" value="ENSCSAVP00000014390.1"/>
    <property type="gene ID" value="ENSCSAVG00000008427.1"/>
</dbReference>
<feature type="binding site" evidence="6">
    <location>
        <position position="417"/>
    </location>
    <ligand>
        <name>GTP</name>
        <dbReference type="ChEBI" id="CHEBI:37565"/>
    </ligand>
</feature>
<keyword evidence="4 6" id="KW-0342">GTP-binding</keyword>
<dbReference type="Gene3D" id="3.40.50.300">
    <property type="entry name" value="P-loop containing nucleotide triphosphate hydrolases"/>
    <property type="match status" value="2"/>
</dbReference>
<feature type="compositionally biased region" description="Polar residues" evidence="9">
    <location>
        <begin position="287"/>
        <end position="298"/>
    </location>
</feature>
<dbReference type="Gene3D" id="1.10.400.10">
    <property type="entry name" value="GI Alpha 1, domain 2-like"/>
    <property type="match status" value="1"/>
</dbReference>
<evidence type="ECO:0000313" key="11">
    <source>
        <dbReference type="Proteomes" id="UP000007875"/>
    </source>
</evidence>
<dbReference type="AlphaFoldDB" id="H2Z9X5"/>
<sequence>MASMSSCFAGSVSSEAKLISKEIERKLKEAKREAKSQVKLLVLGAAESGKSTFIKQMRIIHGTGYNSEELASHIPLIYQNINVSVKVLATAMLDLGIPYEHERNKLFGDECSELPRDCESTLTTERVLSIMLFWKDEGVQECYLRRNEFHLLDSAAYYLSSLNRISSPTYLPTLQDVLRSRSPTLGITEYLFTIDSFMFGIVDVGGQKTERRKWIHCFENITSIIFLAALSEYDQSIPEEEINQDVRNAMQSQSSIHRRNNNQKPKRMVRTQSSQHVPTGKKKIKRQFSSVHQTSSPKLPNDLPPFPVIRHDSEDDVGKGVKGKSETINRQRESNALFKTIVNGQWFKQTSVILFLNKTDVLEEKIQHSHLVDYFPEYDGPKQDATSAQFFILGKYQESFEDNKKSKRTLYSHFTCATDTENIKFVFKAIKDIILQSYLSNYNLI</sequence>
<feature type="binding site" evidence="7">
    <location>
        <position position="51"/>
    </location>
    <ligand>
        <name>Mg(2+)</name>
        <dbReference type="ChEBI" id="CHEBI:18420"/>
    </ligand>
</feature>
<feature type="binding site" evidence="7">
    <location>
        <position position="184"/>
    </location>
    <ligand>
        <name>Mg(2+)</name>
        <dbReference type="ChEBI" id="CHEBI:18420"/>
    </ligand>
</feature>
<feature type="region of interest" description="Disordered" evidence="9">
    <location>
        <begin position="251"/>
        <end position="326"/>
    </location>
</feature>
<reference evidence="11" key="1">
    <citation type="submission" date="2003-08" db="EMBL/GenBank/DDBJ databases">
        <authorList>
            <person name="Birren B."/>
            <person name="Nusbaum C."/>
            <person name="Abebe A."/>
            <person name="Abouelleil A."/>
            <person name="Adekoya E."/>
            <person name="Ait-zahra M."/>
            <person name="Allen N."/>
            <person name="Allen T."/>
            <person name="An P."/>
            <person name="Anderson M."/>
            <person name="Anderson S."/>
            <person name="Arachchi H."/>
            <person name="Armbruster J."/>
            <person name="Bachantsang P."/>
            <person name="Baldwin J."/>
            <person name="Barry A."/>
            <person name="Bayul T."/>
            <person name="Blitshsteyn B."/>
            <person name="Bloom T."/>
            <person name="Blye J."/>
            <person name="Boguslavskiy L."/>
            <person name="Borowsky M."/>
            <person name="Boukhgalter B."/>
            <person name="Brunache A."/>
            <person name="Butler J."/>
            <person name="Calixte N."/>
            <person name="Calvo S."/>
            <person name="Camarata J."/>
            <person name="Campo K."/>
            <person name="Chang J."/>
            <person name="Cheshatsang Y."/>
            <person name="Citroen M."/>
            <person name="Collymore A."/>
            <person name="Considine T."/>
            <person name="Cook A."/>
            <person name="Cooke P."/>
            <person name="Corum B."/>
            <person name="Cuomo C."/>
            <person name="David R."/>
            <person name="Dawoe T."/>
            <person name="Degray S."/>
            <person name="Dodge S."/>
            <person name="Dooley K."/>
            <person name="Dorje P."/>
            <person name="Dorjee K."/>
            <person name="Dorris L."/>
            <person name="Duffey N."/>
            <person name="Dupes A."/>
            <person name="Elkins T."/>
            <person name="Engels R."/>
            <person name="Erickson J."/>
            <person name="Farina A."/>
            <person name="Faro S."/>
            <person name="Ferreira P."/>
            <person name="Fischer H."/>
            <person name="Fitzgerald M."/>
            <person name="Foley K."/>
            <person name="Gage D."/>
            <person name="Galagan J."/>
            <person name="Gearin G."/>
            <person name="Gnerre S."/>
            <person name="Gnirke A."/>
            <person name="Goyette A."/>
            <person name="Graham J."/>
            <person name="Grandbois E."/>
            <person name="Gyaltsen K."/>
            <person name="Hafez N."/>
            <person name="Hagopian D."/>
            <person name="Hagos B."/>
            <person name="Hall J."/>
            <person name="Hatcher B."/>
            <person name="Heller A."/>
            <person name="Higgins H."/>
            <person name="Honan T."/>
            <person name="Horn A."/>
            <person name="Houde N."/>
            <person name="Hughes L."/>
            <person name="Hulme W."/>
            <person name="Husby E."/>
            <person name="Iliev I."/>
            <person name="Jaffe D."/>
            <person name="Jones C."/>
            <person name="Kamal M."/>
            <person name="Kamat A."/>
            <person name="Kamvysselis M."/>
            <person name="Karlsson E."/>
            <person name="Kells C."/>
            <person name="Kieu A."/>
            <person name="Kisner P."/>
            <person name="Kodira C."/>
            <person name="Kulbokas E."/>
            <person name="Labutti K."/>
            <person name="Lama D."/>
            <person name="Landers T."/>
            <person name="Leger J."/>
            <person name="Levine S."/>
            <person name="Lewis D."/>
            <person name="Lewis T."/>
            <person name="Lindblad-toh K."/>
            <person name="Liu X."/>
            <person name="Lokyitsang T."/>
            <person name="Lokyitsang Y."/>
            <person name="Lucien O."/>
            <person name="Lui A."/>
            <person name="Ma L.J."/>
            <person name="Mabbitt R."/>
            <person name="Macdonald J."/>
            <person name="Maclean C."/>
            <person name="Major J."/>
            <person name="Manning J."/>
            <person name="Marabella R."/>
            <person name="Maru K."/>
            <person name="Matthews C."/>
            <person name="Mauceli E."/>
            <person name="Mccarthy M."/>
            <person name="Mcdonough S."/>
            <person name="Mcghee T."/>
            <person name="Meldrim J."/>
            <person name="Meneus L."/>
            <person name="Mesirov J."/>
            <person name="Mihalev A."/>
            <person name="Mihova T."/>
            <person name="Mikkelsen T."/>
            <person name="Mlenga V."/>
            <person name="Moru K."/>
            <person name="Mozes J."/>
            <person name="Mulrain L."/>
            <person name="Munson G."/>
            <person name="Naylor J."/>
            <person name="Newes C."/>
            <person name="Nguyen C."/>
            <person name="Nguyen N."/>
            <person name="Nguyen T."/>
            <person name="Nicol R."/>
            <person name="Nielsen C."/>
            <person name="Nizzari M."/>
            <person name="Norbu C."/>
            <person name="Norbu N."/>
            <person name="O'donnell P."/>
            <person name="Okoawo O."/>
            <person name="O'leary S."/>
            <person name="Omotosho B."/>
            <person name="O'neill K."/>
            <person name="Osman S."/>
            <person name="Parker S."/>
            <person name="Perrin D."/>
            <person name="Phunkhang P."/>
            <person name="Piqani B."/>
            <person name="Purcell S."/>
            <person name="Rachupka T."/>
            <person name="Ramasamy U."/>
            <person name="Rameau R."/>
            <person name="Ray V."/>
            <person name="Raymond C."/>
            <person name="Retta R."/>
            <person name="Richardson S."/>
            <person name="Rise C."/>
            <person name="Rodriguez J."/>
            <person name="Rogers J."/>
            <person name="Rogov P."/>
            <person name="Rutman M."/>
            <person name="Schupbach R."/>
            <person name="Seaman C."/>
            <person name="Settipalli S."/>
            <person name="Sharpe T."/>
            <person name="Sheridan J."/>
            <person name="Sherpa N."/>
            <person name="Shi J."/>
            <person name="Smirnov S."/>
            <person name="Smith C."/>
            <person name="Sougnez C."/>
            <person name="Spencer B."/>
            <person name="Stalker J."/>
            <person name="Stange-thomann N."/>
            <person name="Stavropoulos S."/>
            <person name="Stetson K."/>
            <person name="Stone C."/>
            <person name="Stone S."/>
            <person name="Stubbs M."/>
            <person name="Talamas J."/>
            <person name="Tchuinga P."/>
            <person name="Tenzing P."/>
            <person name="Tesfaye S."/>
            <person name="Theodore J."/>
            <person name="Thoulutsang Y."/>
            <person name="Topham K."/>
            <person name="Towey S."/>
            <person name="Tsamla T."/>
            <person name="Tsomo N."/>
            <person name="Vallee D."/>
            <person name="Vassiliev H."/>
            <person name="Venkataraman V."/>
            <person name="Vinson J."/>
            <person name="Vo A."/>
            <person name="Wade C."/>
            <person name="Wang S."/>
            <person name="Wangchuk T."/>
            <person name="Wangdi T."/>
            <person name="Whittaker C."/>
            <person name="Wilkinson J."/>
            <person name="Wu Y."/>
            <person name="Wyman D."/>
            <person name="Yadav S."/>
            <person name="Yang S."/>
            <person name="Yang X."/>
            <person name="Yeager S."/>
            <person name="Yee E."/>
            <person name="Young G."/>
            <person name="Zainoun J."/>
            <person name="Zembeck L."/>
            <person name="Zimmer A."/>
            <person name="Zody M."/>
            <person name="Lander E."/>
        </authorList>
    </citation>
    <scope>NUCLEOTIDE SEQUENCE [LARGE SCALE GENOMIC DNA]</scope>
</reference>
<feature type="binding site" evidence="6">
    <location>
        <begin position="178"/>
        <end position="184"/>
    </location>
    <ligand>
        <name>GTP</name>
        <dbReference type="ChEBI" id="CHEBI:37565"/>
    </ligand>
</feature>
<keyword evidence="1 7" id="KW-0479">Metal-binding</keyword>
<dbReference type="FunFam" id="3.40.50.300:FF:000692">
    <property type="entry name" value="Guanine nucleotide-binding protein subunit alpha"/>
    <property type="match status" value="3"/>
</dbReference>
<dbReference type="PROSITE" id="PS51882">
    <property type="entry name" value="G_ALPHA"/>
    <property type="match status" value="1"/>
</dbReference>
<dbReference type="Proteomes" id="UP000007875">
    <property type="component" value="Unassembled WGS sequence"/>
</dbReference>
<dbReference type="GO" id="GO:0005834">
    <property type="term" value="C:heterotrimeric G-protein complex"/>
    <property type="evidence" value="ECO:0007669"/>
    <property type="project" value="TreeGrafter"/>
</dbReference>
<feature type="coiled-coil region" evidence="8">
    <location>
        <begin position="13"/>
        <end position="40"/>
    </location>
</feature>
<evidence type="ECO:0000256" key="4">
    <source>
        <dbReference type="ARBA" id="ARBA00023134"/>
    </source>
</evidence>
<reference evidence="10" key="2">
    <citation type="submission" date="2025-08" db="UniProtKB">
        <authorList>
            <consortium name="Ensembl"/>
        </authorList>
    </citation>
    <scope>IDENTIFICATION</scope>
</reference>
<dbReference type="SUPFAM" id="SSF52540">
    <property type="entry name" value="P-loop containing nucleoside triphosphate hydrolases"/>
    <property type="match status" value="1"/>
</dbReference>
<protein>
    <submittedName>
        <fullName evidence="10">Uncharacterized protein</fullName>
    </submittedName>
</protein>
<dbReference type="GO" id="GO:0003924">
    <property type="term" value="F:GTPase activity"/>
    <property type="evidence" value="ECO:0007669"/>
    <property type="project" value="InterPro"/>
</dbReference>
<dbReference type="CDD" id="cd00066">
    <property type="entry name" value="G-alpha"/>
    <property type="match status" value="1"/>
</dbReference>
<keyword evidence="5" id="KW-0807">Transducer</keyword>
<dbReference type="SMART" id="SM00275">
    <property type="entry name" value="G_alpha"/>
    <property type="match status" value="1"/>
</dbReference>
<dbReference type="PANTHER" id="PTHR10218:SF329">
    <property type="entry name" value="GUANINE NUCLEOTIDE-BINDING PROTEIN G(Q) SUBUNIT ALPHA"/>
    <property type="match status" value="1"/>
</dbReference>
<evidence type="ECO:0000256" key="7">
    <source>
        <dbReference type="PIRSR" id="PIRSR601019-2"/>
    </source>
</evidence>
<dbReference type="HOGENOM" id="CLU_014184_2_1_1"/>
<proteinExistence type="predicted"/>
<evidence type="ECO:0000256" key="9">
    <source>
        <dbReference type="SAM" id="MobiDB-lite"/>
    </source>
</evidence>
<feature type="binding site" evidence="6">
    <location>
        <begin position="47"/>
        <end position="52"/>
    </location>
    <ligand>
        <name>GTP</name>
        <dbReference type="ChEBI" id="CHEBI:37565"/>
    </ligand>
</feature>
<dbReference type="OMA" id="TTIHSAW"/>
<feature type="compositionally biased region" description="Basic residues" evidence="9">
    <location>
        <begin position="256"/>
        <end position="269"/>
    </location>
</feature>
<organism evidence="10 11">
    <name type="scientific">Ciona savignyi</name>
    <name type="common">Pacific transparent sea squirt</name>
    <dbReference type="NCBI Taxonomy" id="51511"/>
    <lineage>
        <taxon>Eukaryota</taxon>
        <taxon>Metazoa</taxon>
        <taxon>Chordata</taxon>
        <taxon>Tunicata</taxon>
        <taxon>Ascidiacea</taxon>
        <taxon>Phlebobranchia</taxon>
        <taxon>Cionidae</taxon>
        <taxon>Ciona</taxon>
    </lineage>
</organism>
<dbReference type="InterPro" id="IPR001019">
    <property type="entry name" value="Gprotein_alpha_su"/>
</dbReference>
<evidence type="ECO:0000256" key="2">
    <source>
        <dbReference type="ARBA" id="ARBA00022741"/>
    </source>
</evidence>
<keyword evidence="2 6" id="KW-0547">Nucleotide-binding</keyword>
<keyword evidence="3 7" id="KW-0460">Magnesium</keyword>
<dbReference type="FunFam" id="1.10.400.10:FF:000002">
    <property type="entry name" value="guanine nucleotide-binding protein G(Q) subunit alpha"/>
    <property type="match status" value="1"/>
</dbReference>
<dbReference type="GeneTree" id="ENSGT00940000168515"/>
<evidence type="ECO:0000256" key="6">
    <source>
        <dbReference type="PIRSR" id="PIRSR601019-1"/>
    </source>
</evidence>
<dbReference type="STRING" id="51511.ENSCSAVP00000014390"/>
<dbReference type="GO" id="GO:0046872">
    <property type="term" value="F:metal ion binding"/>
    <property type="evidence" value="ECO:0007669"/>
    <property type="project" value="UniProtKB-KW"/>
</dbReference>
<name>H2Z9X5_CIOSA</name>
<dbReference type="SUPFAM" id="SSF47895">
    <property type="entry name" value="Transducin (alpha subunit), insertion domain"/>
    <property type="match status" value="1"/>
</dbReference>
<keyword evidence="8" id="KW-0175">Coiled coil</keyword>
<evidence type="ECO:0000313" key="10">
    <source>
        <dbReference type="Ensembl" id="ENSCSAVP00000014390.1"/>
    </source>
</evidence>
<accession>H2Z9X5</accession>
<reference evidence="10" key="3">
    <citation type="submission" date="2025-09" db="UniProtKB">
        <authorList>
            <consortium name="Ensembl"/>
        </authorList>
    </citation>
    <scope>IDENTIFICATION</scope>
</reference>
<dbReference type="InParanoid" id="H2Z9X5"/>
<feature type="compositionally biased region" description="Basic and acidic residues" evidence="9">
    <location>
        <begin position="309"/>
        <end position="326"/>
    </location>
</feature>
<dbReference type="InterPro" id="IPR027417">
    <property type="entry name" value="P-loop_NTPase"/>
</dbReference>
<evidence type="ECO:0000256" key="3">
    <source>
        <dbReference type="ARBA" id="ARBA00022842"/>
    </source>
</evidence>
<dbReference type="Pfam" id="PF00503">
    <property type="entry name" value="G-alpha"/>
    <property type="match status" value="2"/>
</dbReference>
<keyword evidence="11" id="KW-1185">Reference proteome</keyword>
<dbReference type="GO" id="GO:0005525">
    <property type="term" value="F:GTP binding"/>
    <property type="evidence" value="ECO:0007669"/>
    <property type="project" value="UniProtKB-KW"/>
</dbReference>
<feature type="binding site" evidence="6">
    <location>
        <begin position="203"/>
        <end position="207"/>
    </location>
    <ligand>
        <name>GTP</name>
        <dbReference type="ChEBI" id="CHEBI:37565"/>
    </ligand>
</feature>
<dbReference type="GO" id="GO:0005737">
    <property type="term" value="C:cytoplasm"/>
    <property type="evidence" value="ECO:0007669"/>
    <property type="project" value="TreeGrafter"/>
</dbReference>
<evidence type="ECO:0000256" key="8">
    <source>
        <dbReference type="SAM" id="Coils"/>
    </source>
</evidence>
<dbReference type="GO" id="GO:0007188">
    <property type="term" value="P:adenylate cyclase-modulating G protein-coupled receptor signaling pathway"/>
    <property type="evidence" value="ECO:0007669"/>
    <property type="project" value="TreeGrafter"/>
</dbReference>
<dbReference type="PRINTS" id="PR00318">
    <property type="entry name" value="GPROTEINA"/>
</dbReference>
<dbReference type="PANTHER" id="PTHR10218">
    <property type="entry name" value="GTP-BINDING PROTEIN ALPHA SUBUNIT"/>
    <property type="match status" value="1"/>
</dbReference>
<dbReference type="GO" id="GO:0001664">
    <property type="term" value="F:G protein-coupled receptor binding"/>
    <property type="evidence" value="ECO:0007669"/>
    <property type="project" value="TreeGrafter"/>
</dbReference>
<dbReference type="GO" id="GO:0031683">
    <property type="term" value="F:G-protein beta/gamma-subunit complex binding"/>
    <property type="evidence" value="ECO:0007669"/>
    <property type="project" value="InterPro"/>
</dbReference>